<comment type="caution">
    <text evidence="7">The sequence shown here is derived from an EMBL/GenBank/DDBJ whole genome shotgun (WGS) entry which is preliminary data.</text>
</comment>
<evidence type="ECO:0000313" key="8">
    <source>
        <dbReference type="Proteomes" id="UP000217199"/>
    </source>
</evidence>
<dbReference type="GO" id="GO:0043295">
    <property type="term" value="F:glutathione binding"/>
    <property type="evidence" value="ECO:0007669"/>
    <property type="project" value="TreeGrafter"/>
</dbReference>
<dbReference type="SFLD" id="SFLDS00019">
    <property type="entry name" value="Glutathione_Transferase_(cytos"/>
    <property type="match status" value="1"/>
</dbReference>
<dbReference type="InterPro" id="IPR040079">
    <property type="entry name" value="Glutathione_S-Trfase"/>
</dbReference>
<name>A0A286U639_9AGAM</name>
<dbReference type="Proteomes" id="UP000217199">
    <property type="component" value="Unassembled WGS sequence"/>
</dbReference>
<comment type="similarity">
    <text evidence="4">Belongs to the GST superfamily.</text>
</comment>
<dbReference type="SUPFAM" id="SSF47616">
    <property type="entry name" value="GST C-terminal domain-like"/>
    <property type="match status" value="1"/>
</dbReference>
<sequence length="197" mass="22496">MVMRVYGSLYSPGEAKAPEYIAKHPFAQIPLIEDEDGFTLFESRAIARYIILKYAPEGGLIPKGLKENALFEQSVSIESSNFTPHAIDISIEFFKPITTGKQTDETRLAELNEIFNNKLKGYEAILSKNTYIAGNSLSLADLFHLPMGTLMTETMGFKGFDDYPNIKRWWKDISSRPNWREIWSEVNLSFTEEIKKL</sequence>
<dbReference type="PROSITE" id="PS50404">
    <property type="entry name" value="GST_NTER"/>
    <property type="match status" value="1"/>
</dbReference>
<dbReference type="STRING" id="2282107.A0A286U639"/>
<evidence type="ECO:0000256" key="3">
    <source>
        <dbReference type="ARBA" id="ARBA00047960"/>
    </source>
</evidence>
<dbReference type="SUPFAM" id="SSF52833">
    <property type="entry name" value="Thioredoxin-like"/>
    <property type="match status" value="1"/>
</dbReference>
<dbReference type="Gene3D" id="1.20.1050.10">
    <property type="match status" value="1"/>
</dbReference>
<evidence type="ECO:0000259" key="5">
    <source>
        <dbReference type="PROSITE" id="PS50404"/>
    </source>
</evidence>
<keyword evidence="8" id="KW-1185">Reference proteome</keyword>
<dbReference type="InterPro" id="IPR010987">
    <property type="entry name" value="Glutathione-S-Trfase_C-like"/>
</dbReference>
<dbReference type="Gene3D" id="3.40.30.10">
    <property type="entry name" value="Glutaredoxin"/>
    <property type="match status" value="1"/>
</dbReference>
<evidence type="ECO:0000313" key="7">
    <source>
        <dbReference type="EMBL" id="PAV14999.1"/>
    </source>
</evidence>
<reference evidence="7 8" key="1">
    <citation type="journal article" date="2017" name="Mol. Ecol.">
        <title>Comparative and population genomic landscape of Phellinus noxius: A hypervariable fungus causing root rot in trees.</title>
        <authorList>
            <person name="Chung C.L."/>
            <person name="Lee T.J."/>
            <person name="Akiba M."/>
            <person name="Lee H.H."/>
            <person name="Kuo T.H."/>
            <person name="Liu D."/>
            <person name="Ke H.M."/>
            <person name="Yokoi T."/>
            <person name="Roa M.B."/>
            <person name="Lu M.J."/>
            <person name="Chang Y.Y."/>
            <person name="Ann P.J."/>
            <person name="Tsai J.N."/>
            <person name="Chen C.Y."/>
            <person name="Tzean S.S."/>
            <person name="Ota Y."/>
            <person name="Hattori T."/>
            <person name="Sahashi N."/>
            <person name="Liou R.F."/>
            <person name="Kikuchi T."/>
            <person name="Tsai I.J."/>
        </authorList>
    </citation>
    <scope>NUCLEOTIDE SEQUENCE [LARGE SCALE GENOMIC DNA]</scope>
    <source>
        <strain evidence="7 8">FFPRI411160</strain>
    </source>
</reference>
<evidence type="ECO:0000259" key="6">
    <source>
        <dbReference type="PROSITE" id="PS50405"/>
    </source>
</evidence>
<dbReference type="AlphaFoldDB" id="A0A286U639"/>
<comment type="catalytic activity">
    <reaction evidence="3">
        <text>RX + glutathione = an S-substituted glutathione + a halide anion + H(+)</text>
        <dbReference type="Rhea" id="RHEA:16437"/>
        <dbReference type="ChEBI" id="CHEBI:15378"/>
        <dbReference type="ChEBI" id="CHEBI:16042"/>
        <dbReference type="ChEBI" id="CHEBI:17792"/>
        <dbReference type="ChEBI" id="CHEBI:57925"/>
        <dbReference type="ChEBI" id="CHEBI:90779"/>
        <dbReference type="EC" id="2.5.1.18"/>
    </reaction>
</comment>
<dbReference type="EC" id="2.5.1.18" evidence="1"/>
<dbReference type="EMBL" id="NBII01000011">
    <property type="protein sequence ID" value="PAV14999.1"/>
    <property type="molecule type" value="Genomic_DNA"/>
</dbReference>
<dbReference type="PANTHER" id="PTHR43900:SF3">
    <property type="entry name" value="GLUTATHIONE S-TRANSFERASE RHO"/>
    <property type="match status" value="1"/>
</dbReference>
<dbReference type="GO" id="GO:0004364">
    <property type="term" value="F:glutathione transferase activity"/>
    <property type="evidence" value="ECO:0007669"/>
    <property type="project" value="UniProtKB-EC"/>
</dbReference>
<feature type="domain" description="GST N-terminal" evidence="5">
    <location>
        <begin position="1"/>
        <end position="58"/>
    </location>
</feature>
<dbReference type="InterPro" id="IPR004045">
    <property type="entry name" value="Glutathione_S-Trfase_N"/>
</dbReference>
<dbReference type="InParanoid" id="A0A286U639"/>
<accession>A0A286U639</accession>
<dbReference type="PROSITE" id="PS50405">
    <property type="entry name" value="GST_CTER"/>
    <property type="match status" value="1"/>
</dbReference>
<evidence type="ECO:0000256" key="4">
    <source>
        <dbReference type="RuleBase" id="RU003494"/>
    </source>
</evidence>
<dbReference type="Pfam" id="PF02798">
    <property type="entry name" value="GST_N"/>
    <property type="match status" value="1"/>
</dbReference>
<dbReference type="Pfam" id="PF00043">
    <property type="entry name" value="GST_C"/>
    <property type="match status" value="1"/>
</dbReference>
<gene>
    <name evidence="7" type="ORF">PNOK_0955200</name>
</gene>
<evidence type="ECO:0000256" key="1">
    <source>
        <dbReference type="ARBA" id="ARBA00012452"/>
    </source>
</evidence>
<keyword evidence="2" id="KW-0808">Transferase</keyword>
<dbReference type="PANTHER" id="PTHR43900">
    <property type="entry name" value="GLUTATHIONE S-TRANSFERASE RHO"/>
    <property type="match status" value="1"/>
</dbReference>
<protein>
    <recommendedName>
        <fullName evidence="1">glutathione transferase</fullName>
        <ecNumber evidence="1">2.5.1.18</ecNumber>
    </recommendedName>
</protein>
<dbReference type="InterPro" id="IPR036249">
    <property type="entry name" value="Thioredoxin-like_sf"/>
</dbReference>
<feature type="domain" description="GST C-terminal" evidence="6">
    <location>
        <begin position="64"/>
        <end position="197"/>
    </location>
</feature>
<dbReference type="GO" id="GO:0006749">
    <property type="term" value="P:glutathione metabolic process"/>
    <property type="evidence" value="ECO:0007669"/>
    <property type="project" value="TreeGrafter"/>
</dbReference>
<dbReference type="InterPro" id="IPR036282">
    <property type="entry name" value="Glutathione-S-Trfase_C_sf"/>
</dbReference>
<dbReference type="InterPro" id="IPR004046">
    <property type="entry name" value="GST_C"/>
</dbReference>
<dbReference type="OrthoDB" id="249703at2759"/>
<proteinExistence type="inferred from homology"/>
<dbReference type="SFLD" id="SFLDG00358">
    <property type="entry name" value="Main_(cytGST)"/>
    <property type="match status" value="1"/>
</dbReference>
<organism evidence="7 8">
    <name type="scientific">Pyrrhoderma noxium</name>
    <dbReference type="NCBI Taxonomy" id="2282107"/>
    <lineage>
        <taxon>Eukaryota</taxon>
        <taxon>Fungi</taxon>
        <taxon>Dikarya</taxon>
        <taxon>Basidiomycota</taxon>
        <taxon>Agaricomycotina</taxon>
        <taxon>Agaricomycetes</taxon>
        <taxon>Hymenochaetales</taxon>
        <taxon>Hymenochaetaceae</taxon>
        <taxon>Pyrrhoderma</taxon>
    </lineage>
</organism>
<evidence type="ECO:0000256" key="2">
    <source>
        <dbReference type="ARBA" id="ARBA00022679"/>
    </source>
</evidence>
<dbReference type="GO" id="GO:0005737">
    <property type="term" value="C:cytoplasm"/>
    <property type="evidence" value="ECO:0007669"/>
    <property type="project" value="TreeGrafter"/>
</dbReference>